<dbReference type="SUPFAM" id="SSF56935">
    <property type="entry name" value="Porins"/>
    <property type="match status" value="1"/>
</dbReference>
<keyword evidence="4 10" id="KW-0812">Transmembrane</keyword>
<evidence type="ECO:0000259" key="12">
    <source>
        <dbReference type="Pfam" id="PF00593"/>
    </source>
</evidence>
<evidence type="ECO:0000313" key="14">
    <source>
        <dbReference type="EMBL" id="MDN5203764.1"/>
    </source>
</evidence>
<feature type="domain" description="TonB-dependent receptor plug" evidence="13">
    <location>
        <begin position="129"/>
        <end position="236"/>
    </location>
</feature>
<keyword evidence="7 10" id="KW-0472">Membrane</keyword>
<evidence type="ECO:0000256" key="7">
    <source>
        <dbReference type="ARBA" id="ARBA00023136"/>
    </source>
</evidence>
<dbReference type="Gene3D" id="2.170.130.10">
    <property type="entry name" value="TonB-dependent receptor, plug domain"/>
    <property type="match status" value="1"/>
</dbReference>
<evidence type="ECO:0000256" key="4">
    <source>
        <dbReference type="ARBA" id="ARBA00022692"/>
    </source>
</evidence>
<gene>
    <name evidence="14" type="ORF">QQ008_20405</name>
</gene>
<reference evidence="14" key="1">
    <citation type="submission" date="2023-06" db="EMBL/GenBank/DDBJ databases">
        <title>Genomic of Parafulvivirga corallium.</title>
        <authorList>
            <person name="Wang G."/>
        </authorList>
    </citation>
    <scope>NUCLEOTIDE SEQUENCE</scope>
    <source>
        <strain evidence="14">BMA10</strain>
    </source>
</reference>
<dbReference type="RefSeq" id="WP_346753787.1">
    <property type="nucleotide sequence ID" value="NZ_JAUJEA010000008.1"/>
</dbReference>
<dbReference type="EMBL" id="JAUJEA010000008">
    <property type="protein sequence ID" value="MDN5203764.1"/>
    <property type="molecule type" value="Genomic_DNA"/>
</dbReference>
<evidence type="ECO:0000256" key="9">
    <source>
        <dbReference type="ARBA" id="ARBA00023237"/>
    </source>
</evidence>
<evidence type="ECO:0000256" key="5">
    <source>
        <dbReference type="ARBA" id="ARBA00022729"/>
    </source>
</evidence>
<evidence type="ECO:0000256" key="8">
    <source>
        <dbReference type="ARBA" id="ARBA00023170"/>
    </source>
</evidence>
<dbReference type="PANTHER" id="PTHR30069">
    <property type="entry name" value="TONB-DEPENDENT OUTER MEMBRANE RECEPTOR"/>
    <property type="match status" value="1"/>
</dbReference>
<dbReference type="PROSITE" id="PS52016">
    <property type="entry name" value="TONB_DEPENDENT_REC_3"/>
    <property type="match status" value="1"/>
</dbReference>
<dbReference type="InterPro" id="IPR012910">
    <property type="entry name" value="Plug_dom"/>
</dbReference>
<keyword evidence="5" id="KW-0732">Signal</keyword>
<evidence type="ECO:0000256" key="10">
    <source>
        <dbReference type="PROSITE-ProRule" id="PRU01360"/>
    </source>
</evidence>
<comment type="subcellular location">
    <subcellularLocation>
        <location evidence="1 10">Cell outer membrane</location>
        <topology evidence="1 10">Multi-pass membrane protein</topology>
    </subcellularLocation>
</comment>
<evidence type="ECO:0000256" key="2">
    <source>
        <dbReference type="ARBA" id="ARBA00022448"/>
    </source>
</evidence>
<keyword evidence="3 10" id="KW-1134">Transmembrane beta strand</keyword>
<proteinExistence type="inferred from homology"/>
<dbReference type="Pfam" id="PF07715">
    <property type="entry name" value="Plug"/>
    <property type="match status" value="1"/>
</dbReference>
<keyword evidence="6 11" id="KW-0798">TonB box</keyword>
<feature type="domain" description="TonB-dependent receptor-like beta-barrel" evidence="12">
    <location>
        <begin position="356"/>
        <end position="790"/>
    </location>
</feature>
<dbReference type="Gene3D" id="2.40.170.20">
    <property type="entry name" value="TonB-dependent receptor, beta-barrel domain"/>
    <property type="match status" value="1"/>
</dbReference>
<dbReference type="InterPro" id="IPR036942">
    <property type="entry name" value="Beta-barrel_TonB_sf"/>
</dbReference>
<dbReference type="Pfam" id="PF00593">
    <property type="entry name" value="TonB_dep_Rec_b-barrel"/>
    <property type="match status" value="1"/>
</dbReference>
<evidence type="ECO:0000256" key="1">
    <source>
        <dbReference type="ARBA" id="ARBA00004571"/>
    </source>
</evidence>
<evidence type="ECO:0000256" key="6">
    <source>
        <dbReference type="ARBA" id="ARBA00023077"/>
    </source>
</evidence>
<dbReference type="PANTHER" id="PTHR30069:SF29">
    <property type="entry name" value="HEMOGLOBIN AND HEMOGLOBIN-HAPTOGLOBIN-BINDING PROTEIN 1-RELATED"/>
    <property type="match status" value="1"/>
</dbReference>
<dbReference type="Proteomes" id="UP001172082">
    <property type="component" value="Unassembled WGS sequence"/>
</dbReference>
<comment type="similarity">
    <text evidence="10 11">Belongs to the TonB-dependent receptor family.</text>
</comment>
<organism evidence="14 15">
    <name type="scientific">Splendidivirga corallicola</name>
    <dbReference type="NCBI Taxonomy" id="3051826"/>
    <lineage>
        <taxon>Bacteria</taxon>
        <taxon>Pseudomonadati</taxon>
        <taxon>Bacteroidota</taxon>
        <taxon>Cytophagia</taxon>
        <taxon>Cytophagales</taxon>
        <taxon>Splendidivirgaceae</taxon>
        <taxon>Splendidivirga</taxon>
    </lineage>
</organism>
<keyword evidence="8 14" id="KW-0675">Receptor</keyword>
<dbReference type="InterPro" id="IPR039426">
    <property type="entry name" value="TonB-dep_rcpt-like"/>
</dbReference>
<keyword evidence="2 10" id="KW-0813">Transport</keyword>
<sequence length="817" mass="91452">MNKSSSICLAVGKIINNGTFLAILVLFFATTGTAWSQEIKVINKGSSEPVENVTVYTEGGQNVVTDQAGKANIGSLGEPSIIYFQHPAYQQRAVSLSDIIKNGYTVILEEKIFKIDEVVISASKWAQNKSEVPNKILSIDPETAAFENPQTSADMLAKTGQVFVQKSQLGGGSPMIRGFAANSVLIVVDGVRMNNAIFRSGNLQNVISIDPNALSSTEVIFGPGSVIYGSDALGGVMSFQTKKANFSSDEKILIKGNAFTRYASANNEITGHIDLNLAGKKLSSLTSFSVSDFDDLRTGSQRTSKFRNFGKRPFYVSRINDEDVVMNNPDQDLQIPSGYRQYNFLQKIRFRISDALDLTYTFNYGNTSNIPRYDRLIILENGFPTSAEWYYGPQRWLFNTLHIDFFEKTKLYDQARIILSYQDVEESRNNRDFQDDHLRIREEEVKVYGLNIDLEKIINDKHRLFYGVESILNDVSSAAYSRNIVDGSITPLSTRYPSGGSDYNSFAGYLSHKWKFDSRFILNSGLRYSFIDLSANVSDTDELEFDFDELNIDNGALNGSLGLVFKPKEKDLQLNLVLSSGFRSPNIDDIGKVFSGAGATVIVPNPGLKPEFTYNMEFGLTKTFRDKIKLDLVVFNTFLVDAIVQRDFQFNGQDSILFDGSVRKVRALVNTGRARIYGGSIGLDIELNDQFLWSNRLNITEGKDEVDDVPLRHTTPVFGQSTLYYQTTRFKGSFSFNFSGKRSFEDLAPSEQDKPHLYTPDGALAWFTLNLRGSYTLFKNLHLNMGLENILDTHYRPYSSGISAPGRNFYVALRANI</sequence>
<keyword evidence="9 10" id="KW-0998">Cell outer membrane</keyword>
<name>A0ABT8KSM8_9BACT</name>
<protein>
    <submittedName>
        <fullName evidence="14">TonB-dependent receptor</fullName>
    </submittedName>
</protein>
<evidence type="ECO:0000313" key="15">
    <source>
        <dbReference type="Proteomes" id="UP001172082"/>
    </source>
</evidence>
<accession>A0ABT8KSM8</accession>
<dbReference type="InterPro" id="IPR037066">
    <property type="entry name" value="Plug_dom_sf"/>
</dbReference>
<comment type="caution">
    <text evidence="14">The sequence shown here is derived from an EMBL/GenBank/DDBJ whole genome shotgun (WGS) entry which is preliminary data.</text>
</comment>
<keyword evidence="15" id="KW-1185">Reference proteome</keyword>
<evidence type="ECO:0000256" key="11">
    <source>
        <dbReference type="RuleBase" id="RU003357"/>
    </source>
</evidence>
<evidence type="ECO:0000259" key="13">
    <source>
        <dbReference type="Pfam" id="PF07715"/>
    </source>
</evidence>
<evidence type="ECO:0000256" key="3">
    <source>
        <dbReference type="ARBA" id="ARBA00022452"/>
    </source>
</evidence>
<dbReference type="InterPro" id="IPR000531">
    <property type="entry name" value="Beta-barrel_TonB"/>
</dbReference>